<gene>
    <name evidence="2" type="ORF">BaRGS_00013368</name>
</gene>
<reference evidence="2 3" key="1">
    <citation type="journal article" date="2023" name="Sci. Data">
        <title>Genome assembly of the Korean intertidal mud-creeper Batillaria attramentaria.</title>
        <authorList>
            <person name="Patra A.K."/>
            <person name="Ho P.T."/>
            <person name="Jun S."/>
            <person name="Lee S.J."/>
            <person name="Kim Y."/>
            <person name="Won Y.J."/>
        </authorList>
    </citation>
    <scope>NUCLEOTIDE SEQUENCE [LARGE SCALE GENOMIC DNA]</scope>
    <source>
        <strain evidence="2">Wonlab-2016</strain>
    </source>
</reference>
<keyword evidence="3" id="KW-1185">Reference proteome</keyword>
<evidence type="ECO:0000313" key="2">
    <source>
        <dbReference type="EMBL" id="KAK7495429.1"/>
    </source>
</evidence>
<proteinExistence type="predicted"/>
<protein>
    <submittedName>
        <fullName evidence="2">Uncharacterized protein</fullName>
    </submittedName>
</protein>
<organism evidence="2 3">
    <name type="scientific">Batillaria attramentaria</name>
    <dbReference type="NCBI Taxonomy" id="370345"/>
    <lineage>
        <taxon>Eukaryota</taxon>
        <taxon>Metazoa</taxon>
        <taxon>Spiralia</taxon>
        <taxon>Lophotrochozoa</taxon>
        <taxon>Mollusca</taxon>
        <taxon>Gastropoda</taxon>
        <taxon>Caenogastropoda</taxon>
        <taxon>Sorbeoconcha</taxon>
        <taxon>Cerithioidea</taxon>
        <taxon>Batillariidae</taxon>
        <taxon>Batillaria</taxon>
    </lineage>
</organism>
<name>A0ABD0L8K4_9CAEN</name>
<accession>A0ABD0L8K4</accession>
<evidence type="ECO:0000313" key="3">
    <source>
        <dbReference type="Proteomes" id="UP001519460"/>
    </source>
</evidence>
<dbReference type="AlphaFoldDB" id="A0ABD0L8K4"/>
<evidence type="ECO:0000256" key="1">
    <source>
        <dbReference type="SAM" id="MobiDB-lite"/>
    </source>
</evidence>
<dbReference type="Proteomes" id="UP001519460">
    <property type="component" value="Unassembled WGS sequence"/>
</dbReference>
<sequence length="138" mass="15134">MAMSALVSPRGLMGKLSGRRRQLERHLLRALDMQARAVGAIPVGALVCLNSADWKKNWPFMTSPSSLESPPVKKGVRNEARETTGVRETTAATPVLEVVERTKTPRDVETCYCASLSIATPVLEVVERTKTPRDVETC</sequence>
<feature type="region of interest" description="Disordered" evidence="1">
    <location>
        <begin position="60"/>
        <end position="91"/>
    </location>
</feature>
<dbReference type="EMBL" id="JACVVK020000075">
    <property type="protein sequence ID" value="KAK7495429.1"/>
    <property type="molecule type" value="Genomic_DNA"/>
</dbReference>
<feature type="compositionally biased region" description="Basic and acidic residues" evidence="1">
    <location>
        <begin position="76"/>
        <end position="85"/>
    </location>
</feature>
<comment type="caution">
    <text evidence="2">The sequence shown here is derived from an EMBL/GenBank/DDBJ whole genome shotgun (WGS) entry which is preliminary data.</text>
</comment>